<protein>
    <recommendedName>
        <fullName evidence="2">CHRD domain-containing protein</fullName>
    </recommendedName>
</protein>
<dbReference type="InterPro" id="IPR010895">
    <property type="entry name" value="CHRD"/>
</dbReference>
<dbReference type="SMART" id="SM00754">
    <property type="entry name" value="CHRD"/>
    <property type="match status" value="1"/>
</dbReference>
<evidence type="ECO:0000313" key="4">
    <source>
        <dbReference type="Proteomes" id="UP001055219"/>
    </source>
</evidence>
<proteinExistence type="predicted"/>
<evidence type="ECO:0000259" key="2">
    <source>
        <dbReference type="SMART" id="SM00754"/>
    </source>
</evidence>
<dbReference type="OrthoDB" id="3554264at2759"/>
<gene>
    <name evidence="3" type="ORF">J7T54_007711</name>
</gene>
<organism evidence="3 4">
    <name type="scientific">Emericellopsis cladophorae</name>
    <dbReference type="NCBI Taxonomy" id="2686198"/>
    <lineage>
        <taxon>Eukaryota</taxon>
        <taxon>Fungi</taxon>
        <taxon>Dikarya</taxon>
        <taxon>Ascomycota</taxon>
        <taxon>Pezizomycotina</taxon>
        <taxon>Sordariomycetes</taxon>
        <taxon>Hypocreomycetidae</taxon>
        <taxon>Hypocreales</taxon>
        <taxon>Bionectriaceae</taxon>
        <taxon>Emericellopsis</taxon>
    </lineage>
</organism>
<dbReference type="Proteomes" id="UP001055219">
    <property type="component" value="Unassembled WGS sequence"/>
</dbReference>
<keyword evidence="4" id="KW-1185">Reference proteome</keyword>
<dbReference type="AlphaFoldDB" id="A0A9P9XXH3"/>
<dbReference type="EMBL" id="JAGIXG020000043">
    <property type="protein sequence ID" value="KAI6779668.1"/>
    <property type="molecule type" value="Genomic_DNA"/>
</dbReference>
<feature type="domain" description="CHRD" evidence="2">
    <location>
        <begin position="48"/>
        <end position="194"/>
    </location>
</feature>
<reference evidence="3" key="1">
    <citation type="journal article" date="2021" name="J Fungi (Basel)">
        <title>Genomic and Metabolomic Analyses of the Marine Fungus Emericellopsis cladophorae: Insights into Saltwater Adaptability Mechanisms and Its Biosynthetic Potential.</title>
        <authorList>
            <person name="Goncalves M.F.M."/>
            <person name="Hilario S."/>
            <person name="Van de Peer Y."/>
            <person name="Esteves A.C."/>
            <person name="Alves A."/>
        </authorList>
    </citation>
    <scope>NUCLEOTIDE SEQUENCE</scope>
    <source>
        <strain evidence="3">MUM 19.33</strain>
    </source>
</reference>
<sequence length="198" mass="20968">MKSVAALTLVALARASPLARDANDIVTRDGHKMDDHKMEMTGPFTFTSTYNVIASPNQVVNSDNEYTGGLEGCTGQFNFGINSHDNVICYNITIDGFQGDYESPADTATHIHEAMVGMSGPPRIAFPNPVDIGEGRRNSIGCLRGPFTTGVLSDGTDTGEGFHVSQIEENPAGFFSDTHSSLAVPGATRGQLGGPECK</sequence>
<evidence type="ECO:0000256" key="1">
    <source>
        <dbReference type="SAM" id="SignalP"/>
    </source>
</evidence>
<accession>A0A9P9XXH3</accession>
<keyword evidence="1" id="KW-0732">Signal</keyword>
<reference evidence="3" key="2">
    <citation type="submission" date="2022-07" db="EMBL/GenBank/DDBJ databases">
        <authorList>
            <person name="Goncalves M.F.M."/>
            <person name="Hilario S."/>
            <person name="Van De Peer Y."/>
            <person name="Esteves A.C."/>
            <person name="Alves A."/>
        </authorList>
    </citation>
    <scope>NUCLEOTIDE SEQUENCE</scope>
    <source>
        <strain evidence="3">MUM 19.33</strain>
    </source>
</reference>
<dbReference type="GeneID" id="75834185"/>
<feature type="signal peptide" evidence="1">
    <location>
        <begin position="1"/>
        <end position="15"/>
    </location>
</feature>
<dbReference type="RefSeq" id="XP_051360524.1">
    <property type="nucleotide sequence ID" value="XM_051508384.1"/>
</dbReference>
<dbReference type="Pfam" id="PF07452">
    <property type="entry name" value="CHRD"/>
    <property type="match status" value="1"/>
</dbReference>
<evidence type="ECO:0000313" key="3">
    <source>
        <dbReference type="EMBL" id="KAI6779668.1"/>
    </source>
</evidence>
<comment type="caution">
    <text evidence="3">The sequence shown here is derived from an EMBL/GenBank/DDBJ whole genome shotgun (WGS) entry which is preliminary data.</text>
</comment>
<name>A0A9P9XXH3_9HYPO</name>
<feature type="chain" id="PRO_5040301432" description="CHRD domain-containing protein" evidence="1">
    <location>
        <begin position="16"/>
        <end position="198"/>
    </location>
</feature>